<protein>
    <submittedName>
        <fullName evidence="2">10558_t:CDS:1</fullName>
    </submittedName>
</protein>
<keyword evidence="3" id="KW-1185">Reference proteome</keyword>
<dbReference type="Proteomes" id="UP000789570">
    <property type="component" value="Unassembled WGS sequence"/>
</dbReference>
<organism evidence="2 3">
    <name type="scientific">Funneliformis caledonium</name>
    <dbReference type="NCBI Taxonomy" id="1117310"/>
    <lineage>
        <taxon>Eukaryota</taxon>
        <taxon>Fungi</taxon>
        <taxon>Fungi incertae sedis</taxon>
        <taxon>Mucoromycota</taxon>
        <taxon>Glomeromycotina</taxon>
        <taxon>Glomeromycetes</taxon>
        <taxon>Glomerales</taxon>
        <taxon>Glomeraceae</taxon>
        <taxon>Funneliformis</taxon>
    </lineage>
</organism>
<comment type="caution">
    <text evidence="2">The sequence shown here is derived from an EMBL/GenBank/DDBJ whole genome shotgun (WGS) entry which is preliminary data.</text>
</comment>
<feature type="compositionally biased region" description="Acidic residues" evidence="1">
    <location>
        <begin position="21"/>
        <end position="36"/>
    </location>
</feature>
<proteinExistence type="predicted"/>
<dbReference type="AlphaFoldDB" id="A0A9N9H5Q6"/>
<feature type="non-terminal residue" evidence="2">
    <location>
        <position position="1"/>
    </location>
</feature>
<name>A0A9N9H5Q6_9GLOM</name>
<sequence>FLNDETEANTSKFEAFRVSDYSDEEEDNSNNEEEENGKEMTTLDWDACINRWIEMVNDELYEDEINIENRTPSFVIDLELIEI</sequence>
<accession>A0A9N9H5Q6</accession>
<reference evidence="2" key="1">
    <citation type="submission" date="2021-06" db="EMBL/GenBank/DDBJ databases">
        <authorList>
            <person name="Kallberg Y."/>
            <person name="Tangrot J."/>
            <person name="Rosling A."/>
        </authorList>
    </citation>
    <scope>NUCLEOTIDE SEQUENCE</scope>
    <source>
        <strain evidence="2">UK204</strain>
    </source>
</reference>
<evidence type="ECO:0000313" key="2">
    <source>
        <dbReference type="EMBL" id="CAG8655452.1"/>
    </source>
</evidence>
<dbReference type="EMBL" id="CAJVPQ010004629">
    <property type="protein sequence ID" value="CAG8655452.1"/>
    <property type="molecule type" value="Genomic_DNA"/>
</dbReference>
<evidence type="ECO:0000256" key="1">
    <source>
        <dbReference type="SAM" id="MobiDB-lite"/>
    </source>
</evidence>
<gene>
    <name evidence="2" type="ORF">FCALED_LOCUS11286</name>
</gene>
<feature type="region of interest" description="Disordered" evidence="1">
    <location>
        <begin position="1"/>
        <end position="41"/>
    </location>
</feature>
<evidence type="ECO:0000313" key="3">
    <source>
        <dbReference type="Proteomes" id="UP000789570"/>
    </source>
</evidence>